<keyword evidence="4" id="KW-1185">Reference proteome</keyword>
<feature type="compositionally biased region" description="Basic and acidic residues" evidence="1">
    <location>
        <begin position="599"/>
        <end position="612"/>
    </location>
</feature>
<evidence type="ECO:0000313" key="4">
    <source>
        <dbReference type="Proteomes" id="UP001202328"/>
    </source>
</evidence>
<dbReference type="AlphaFoldDB" id="A0AAD4RWZ3"/>
<feature type="compositionally biased region" description="Basic and acidic residues" evidence="1">
    <location>
        <begin position="174"/>
        <end position="187"/>
    </location>
</feature>
<feature type="region of interest" description="Disordered" evidence="1">
    <location>
        <begin position="235"/>
        <end position="288"/>
    </location>
</feature>
<comment type="caution">
    <text evidence="3">The sequence shown here is derived from an EMBL/GenBank/DDBJ whole genome shotgun (WGS) entry which is preliminary data.</text>
</comment>
<dbReference type="PANTHER" id="PTHR33870:SF4">
    <property type="entry name" value="CARDIOMYOPATHY-ASSOCIATED PROTEIN"/>
    <property type="match status" value="1"/>
</dbReference>
<name>A0AAD4RWZ3_9MAGN</name>
<accession>A0AAD4RWZ3</accession>
<evidence type="ECO:0000256" key="1">
    <source>
        <dbReference type="SAM" id="MobiDB-lite"/>
    </source>
</evidence>
<keyword evidence="2" id="KW-0732">Signal</keyword>
<feature type="compositionally biased region" description="Acidic residues" evidence="1">
    <location>
        <begin position="510"/>
        <end position="519"/>
    </location>
</feature>
<feature type="compositionally biased region" description="Basic and acidic residues" evidence="1">
    <location>
        <begin position="814"/>
        <end position="854"/>
    </location>
</feature>
<evidence type="ECO:0000313" key="3">
    <source>
        <dbReference type="EMBL" id="KAI3837009.1"/>
    </source>
</evidence>
<feature type="region of interest" description="Disordered" evidence="1">
    <location>
        <begin position="163"/>
        <end position="200"/>
    </location>
</feature>
<feature type="compositionally biased region" description="Polar residues" evidence="1">
    <location>
        <begin position="785"/>
        <end position="794"/>
    </location>
</feature>
<gene>
    <name evidence="3" type="ORF">MKW98_005342</name>
</gene>
<feature type="compositionally biased region" description="Polar residues" evidence="1">
    <location>
        <begin position="734"/>
        <end position="747"/>
    </location>
</feature>
<sequence>MVIILYLLYTFIPSVFGFLVSSSPIVVCTVVLLGALLNIGYPQTPEFEPKPKSSATINVPSLEDDKKEQVVENVDVHESAGVLPTKEDAAIDNRSVVVEEKPKLIHPPKPPLQKDREFHNMGFTRKRDTQHANQHNEGASNSSSTKVLKKMKKMKMKGLKVDVQKPVPNNPLKEWLKDPLRLHRNDDNAESSDFGSDQAQCASPLDSIADIIPVLDELHPLLDFKPLHTNLESIEESDAASEWSGQSNDGSLESEVSESEDGSENQEVEDEEALESEDERVKSVVTWTEDDENNLKDLGTSELERNQWLENLIAKRKARKTLSMDIDRDLIDLETIEPPTQIPPVVTTRNNPFEYYTNETGETQPFPSSAPSVLLPRRNPFDLPFDPFDERSNLNGENYQQDVTPVHLDKDMSFCRHQSFTLGSTFGSHAGRDRREINLISFLANEERMLPEGTRDPVLQRSESKLSCVHETDTAYSGSDEEAELSPKSKLVSEIGHSPDLAEHLSQTSEDIDSVEVEQEEKKDVDSSKAEINRVNSHSKIESDSKSCPSSPSEVNEKGLHEHTNAAKESKNEEKVTKGESVEEGNSDFARPSLSQIETEVKSKVMEQHDETQVQEPIFDSSPSAATETHFEDVFEDALLSQDKGMENSKIGEKAGIPTEEKPLVFESNMNEDSRSNELVKEEASQHQSEAEENVSRPTQLSEAKENVDEASNPKASVVEESSAMETVEANDNLAETTATSAEPISSETEKVAAGPSNEVPASTINQEIHAGVQEPNVKEEEQKNGTSGSSLSASKEMANSVEQQAVQISSNGVHKEPEEVSVVDEKPKEEEAETIDSRAKDGNDQNLDDKELFYDMPEP</sequence>
<proteinExistence type="predicted"/>
<feature type="signal peptide" evidence="2">
    <location>
        <begin position="1"/>
        <end position="17"/>
    </location>
</feature>
<feature type="region of interest" description="Disordered" evidence="1">
    <location>
        <begin position="471"/>
        <end position="860"/>
    </location>
</feature>
<organism evidence="3 4">
    <name type="scientific">Papaver atlanticum</name>
    <dbReference type="NCBI Taxonomy" id="357466"/>
    <lineage>
        <taxon>Eukaryota</taxon>
        <taxon>Viridiplantae</taxon>
        <taxon>Streptophyta</taxon>
        <taxon>Embryophyta</taxon>
        <taxon>Tracheophyta</taxon>
        <taxon>Spermatophyta</taxon>
        <taxon>Magnoliopsida</taxon>
        <taxon>Ranunculales</taxon>
        <taxon>Papaveraceae</taxon>
        <taxon>Papaveroideae</taxon>
        <taxon>Papaver</taxon>
    </lineage>
</organism>
<feature type="compositionally biased region" description="Polar residues" evidence="1">
    <location>
        <begin position="801"/>
        <end position="813"/>
    </location>
</feature>
<reference evidence="3" key="1">
    <citation type="submission" date="2022-04" db="EMBL/GenBank/DDBJ databases">
        <title>A functionally conserved STORR gene fusion in Papaver species that diverged 16.8 million years ago.</title>
        <authorList>
            <person name="Catania T."/>
        </authorList>
    </citation>
    <scope>NUCLEOTIDE SEQUENCE</scope>
    <source>
        <strain evidence="3">S-188037</strain>
    </source>
</reference>
<feature type="compositionally biased region" description="Polar residues" evidence="1">
    <location>
        <begin position="191"/>
        <end position="200"/>
    </location>
</feature>
<protein>
    <submittedName>
        <fullName evidence="3">Uncharacterized protein</fullName>
    </submittedName>
</protein>
<feature type="compositionally biased region" description="Basic and acidic residues" evidence="1">
    <location>
        <begin position="555"/>
        <end position="581"/>
    </location>
</feature>
<feature type="compositionally biased region" description="Basic and acidic residues" evidence="1">
    <location>
        <begin position="644"/>
        <end position="664"/>
    </location>
</feature>
<feature type="compositionally biased region" description="Basic and acidic residues" evidence="1">
    <location>
        <begin position="672"/>
        <end position="685"/>
    </location>
</feature>
<evidence type="ECO:0000256" key="2">
    <source>
        <dbReference type="SAM" id="SignalP"/>
    </source>
</evidence>
<feature type="chain" id="PRO_5042149175" evidence="2">
    <location>
        <begin position="18"/>
        <end position="860"/>
    </location>
</feature>
<dbReference type="Proteomes" id="UP001202328">
    <property type="component" value="Unassembled WGS sequence"/>
</dbReference>
<feature type="compositionally biased region" description="Acidic residues" evidence="1">
    <location>
        <begin position="255"/>
        <end position="278"/>
    </location>
</feature>
<dbReference type="EMBL" id="JAJJMB010017633">
    <property type="protein sequence ID" value="KAI3837009.1"/>
    <property type="molecule type" value="Genomic_DNA"/>
</dbReference>
<feature type="compositionally biased region" description="Basic and acidic residues" evidence="1">
    <location>
        <begin position="520"/>
        <end position="532"/>
    </location>
</feature>
<dbReference type="PANTHER" id="PTHR33870">
    <property type="entry name" value="CARDIOMYOPATHY-ASSOCIATED PROTEIN"/>
    <property type="match status" value="1"/>
</dbReference>